<proteinExistence type="predicted"/>
<feature type="compositionally biased region" description="Polar residues" evidence="1">
    <location>
        <begin position="620"/>
        <end position="631"/>
    </location>
</feature>
<reference evidence="3" key="1">
    <citation type="journal article" date="2011" name="Genome Res.">
        <title>Phylogeny-wide analysis of social amoeba genomes highlights ancient origins for complex intercellular communication.</title>
        <authorList>
            <person name="Heidel A.J."/>
            <person name="Lawal H.M."/>
            <person name="Felder M."/>
            <person name="Schilde C."/>
            <person name="Helps N.R."/>
            <person name="Tunggal B."/>
            <person name="Rivero F."/>
            <person name="John U."/>
            <person name="Schleicher M."/>
            <person name="Eichinger L."/>
            <person name="Platzer M."/>
            <person name="Noegel A.A."/>
            <person name="Schaap P."/>
            <person name="Gloeckner G."/>
        </authorList>
    </citation>
    <scope>NUCLEOTIDE SEQUENCE [LARGE SCALE GENOMIC DNA]</scope>
    <source>
        <strain evidence="3">SH3</strain>
    </source>
</reference>
<feature type="region of interest" description="Disordered" evidence="1">
    <location>
        <begin position="358"/>
        <end position="439"/>
    </location>
</feature>
<feature type="compositionally biased region" description="Low complexity" evidence="1">
    <location>
        <begin position="358"/>
        <end position="388"/>
    </location>
</feature>
<evidence type="ECO:0000313" key="2">
    <source>
        <dbReference type="EMBL" id="EGG18299.1"/>
    </source>
</evidence>
<accession>F4Q0E8</accession>
<name>F4Q0E8_CACFS</name>
<dbReference type="OMA" id="HEGYSHP"/>
<sequence length="655" mass="70471">MTTILKGYYLKVTLENRIVKHNGRKVYLSIVEHGNGIPDNALILKINATCAKFSVCLSIRSQCGWKELDQNESGELTFDLKVEVTGKSQRAPLFPLVFQLCEKNHDQVSLISKSVIPVKAITKIPKKSLRAELVPLGEQPTKPPQTYPANGSGSGSPEPEEVEQNDLVMEDDEEEETDSASSSDSSSPRLQSSSANKQLLVASPPAGSLSTSITGLVSSFHIGQSPSSSTSVSPSNSSTSLVLPPLSLNNSNGNTSNTASSANSSNNSSPSALKKSKSCAPNQSTGPKLSISTSSNGLLTAAATSAAEPQVERPSSAGIPTNPPSRAISKSNNESSASQPVHAHEDSLAFLSALAAMKSSSSPTPSSPTTTTPNTSASSSPTPSSLSSILCQPNENDNELLPTPPSPSSQQQIQRRSLSPNKKQPITLTQSNNNTNNTISNISTSINHFYSQHVFPPSPQQQHQLQQQQQQQKLKIQLQQQQQSSPISSPTQTTNFSPRSCTFNTINNINNNNNNNNNNNSIYKMISPQQPSLTSVPPTIKPSPLVLSVPTNTLIVPTVAMNNNNSSSSSAYNTPKMASLAPLFGTNLLTMNHHNNNNNHHHHNHHLNHFQHHHHPHHNSSQLQNLMNPIGNGTCSSEQFNLFSHNNKRKLEDEM</sequence>
<dbReference type="EMBL" id="GL883018">
    <property type="protein sequence ID" value="EGG18299.1"/>
    <property type="molecule type" value="Genomic_DNA"/>
</dbReference>
<feature type="compositionally biased region" description="Low complexity" evidence="1">
    <location>
        <begin position="460"/>
        <end position="494"/>
    </location>
</feature>
<dbReference type="RefSeq" id="XP_004357122.1">
    <property type="nucleotide sequence ID" value="XM_004357067.1"/>
</dbReference>
<protein>
    <submittedName>
        <fullName evidence="2">Uncharacterized protein</fullName>
    </submittedName>
</protein>
<feature type="region of interest" description="Disordered" evidence="1">
    <location>
        <begin position="600"/>
        <end position="631"/>
    </location>
</feature>
<feature type="region of interest" description="Disordered" evidence="1">
    <location>
        <begin position="223"/>
        <end position="343"/>
    </location>
</feature>
<gene>
    <name evidence="2" type="ORF">DFA_03793</name>
</gene>
<dbReference type="GeneID" id="14870430"/>
<feature type="compositionally biased region" description="Acidic residues" evidence="1">
    <location>
        <begin position="158"/>
        <end position="178"/>
    </location>
</feature>
<feature type="region of interest" description="Disordered" evidence="1">
    <location>
        <begin position="136"/>
        <end position="194"/>
    </location>
</feature>
<feature type="compositionally biased region" description="Low complexity" evidence="1">
    <location>
        <begin position="225"/>
        <end position="273"/>
    </location>
</feature>
<evidence type="ECO:0000313" key="3">
    <source>
        <dbReference type="Proteomes" id="UP000007797"/>
    </source>
</evidence>
<feature type="compositionally biased region" description="Polar residues" evidence="1">
    <location>
        <begin position="421"/>
        <end position="430"/>
    </location>
</feature>
<organism evidence="2 3">
    <name type="scientific">Cavenderia fasciculata</name>
    <name type="common">Slime mold</name>
    <name type="synonym">Dictyostelium fasciculatum</name>
    <dbReference type="NCBI Taxonomy" id="261658"/>
    <lineage>
        <taxon>Eukaryota</taxon>
        <taxon>Amoebozoa</taxon>
        <taxon>Evosea</taxon>
        <taxon>Eumycetozoa</taxon>
        <taxon>Dictyostelia</taxon>
        <taxon>Acytosteliales</taxon>
        <taxon>Cavenderiaceae</taxon>
        <taxon>Cavenderia</taxon>
    </lineage>
</organism>
<dbReference type="Proteomes" id="UP000007797">
    <property type="component" value="Unassembled WGS sequence"/>
</dbReference>
<keyword evidence="3" id="KW-1185">Reference proteome</keyword>
<dbReference type="AlphaFoldDB" id="F4Q0E8"/>
<evidence type="ECO:0000256" key="1">
    <source>
        <dbReference type="SAM" id="MobiDB-lite"/>
    </source>
</evidence>
<feature type="region of interest" description="Disordered" evidence="1">
    <location>
        <begin position="451"/>
        <end position="497"/>
    </location>
</feature>
<feature type="compositionally biased region" description="Low complexity" evidence="1">
    <location>
        <begin position="179"/>
        <end position="194"/>
    </location>
</feature>
<feature type="compositionally biased region" description="Basic residues" evidence="1">
    <location>
        <begin position="600"/>
        <end position="618"/>
    </location>
</feature>
<feature type="compositionally biased region" description="Polar residues" evidence="1">
    <location>
        <begin position="328"/>
        <end position="339"/>
    </location>
</feature>
<feature type="compositionally biased region" description="Polar residues" evidence="1">
    <location>
        <begin position="279"/>
        <end position="298"/>
    </location>
</feature>
<feature type="compositionally biased region" description="Low complexity" evidence="1">
    <location>
        <begin position="408"/>
        <end position="420"/>
    </location>
</feature>
<dbReference type="KEGG" id="dfa:DFA_03793"/>
<dbReference type="OrthoDB" id="20580at2759"/>